<sequence length="58" mass="6479">MAGSGSEKPHYVLLCLEEQASRCNPSTRAHEQSIKLLEMAPLHSQNKDVFSRINCLPL</sequence>
<dbReference type="Proteomes" id="UP000269945">
    <property type="component" value="Unassembled WGS sequence"/>
</dbReference>
<proteinExistence type="predicted"/>
<protein>
    <submittedName>
        <fullName evidence="1">Uncharacterized protein</fullName>
    </submittedName>
</protein>
<dbReference type="AlphaFoldDB" id="A0A9X9LEZ7"/>
<organism evidence="1 2">
    <name type="scientific">Gulo gulo</name>
    <name type="common">Wolverine</name>
    <name type="synonym">Gluton</name>
    <dbReference type="NCBI Taxonomy" id="48420"/>
    <lineage>
        <taxon>Eukaryota</taxon>
        <taxon>Metazoa</taxon>
        <taxon>Chordata</taxon>
        <taxon>Craniata</taxon>
        <taxon>Vertebrata</taxon>
        <taxon>Euteleostomi</taxon>
        <taxon>Mammalia</taxon>
        <taxon>Eutheria</taxon>
        <taxon>Laurasiatheria</taxon>
        <taxon>Carnivora</taxon>
        <taxon>Caniformia</taxon>
        <taxon>Musteloidea</taxon>
        <taxon>Mustelidae</taxon>
        <taxon>Guloninae</taxon>
        <taxon>Gulo</taxon>
    </lineage>
</organism>
<reference evidence="1 2" key="1">
    <citation type="submission" date="2018-10" db="EMBL/GenBank/DDBJ databases">
        <authorList>
            <person name="Ekblom R."/>
            <person name="Jareborg N."/>
        </authorList>
    </citation>
    <scope>NUCLEOTIDE SEQUENCE [LARGE SCALE GENOMIC DNA]</scope>
    <source>
        <tissue evidence="1">Muscle</tissue>
    </source>
</reference>
<keyword evidence="2" id="KW-1185">Reference proteome</keyword>
<evidence type="ECO:0000313" key="2">
    <source>
        <dbReference type="Proteomes" id="UP000269945"/>
    </source>
</evidence>
<dbReference type="EMBL" id="CYRY02001891">
    <property type="protein sequence ID" value="VCW66554.1"/>
    <property type="molecule type" value="Genomic_DNA"/>
</dbReference>
<comment type="caution">
    <text evidence="1">The sequence shown here is derived from an EMBL/GenBank/DDBJ whole genome shotgun (WGS) entry which is preliminary data.</text>
</comment>
<name>A0A9X9LEZ7_GULGU</name>
<accession>A0A9X9LEZ7</accession>
<evidence type="ECO:0000313" key="1">
    <source>
        <dbReference type="EMBL" id="VCW66554.1"/>
    </source>
</evidence>
<gene>
    <name evidence="1" type="ORF">BN2614_LOCUS1</name>
</gene>